<gene>
    <name evidence="1" type="ORF">ACAOBT_LOCUS13881</name>
</gene>
<dbReference type="AlphaFoldDB" id="A0A9P0KQD6"/>
<reference evidence="1" key="1">
    <citation type="submission" date="2022-03" db="EMBL/GenBank/DDBJ databases">
        <authorList>
            <person name="Sayadi A."/>
        </authorList>
    </citation>
    <scope>NUCLEOTIDE SEQUENCE</scope>
</reference>
<protein>
    <submittedName>
        <fullName evidence="1">Uncharacterized protein</fullName>
    </submittedName>
</protein>
<dbReference type="Proteomes" id="UP001152888">
    <property type="component" value="Unassembled WGS sequence"/>
</dbReference>
<dbReference type="EMBL" id="CAKOFQ010006892">
    <property type="protein sequence ID" value="CAH1980278.1"/>
    <property type="molecule type" value="Genomic_DNA"/>
</dbReference>
<sequence>MTDHCFNSIRIGKRCILLTQALLRSDYIRFIKVLKLGRYDTLQGKTTTDRISKRKCCQRKINLRRNGKTLWHIK</sequence>
<keyword evidence="2" id="KW-1185">Reference proteome</keyword>
<organism evidence="1 2">
    <name type="scientific">Acanthoscelides obtectus</name>
    <name type="common">Bean weevil</name>
    <name type="synonym">Bruchus obtectus</name>
    <dbReference type="NCBI Taxonomy" id="200917"/>
    <lineage>
        <taxon>Eukaryota</taxon>
        <taxon>Metazoa</taxon>
        <taxon>Ecdysozoa</taxon>
        <taxon>Arthropoda</taxon>
        <taxon>Hexapoda</taxon>
        <taxon>Insecta</taxon>
        <taxon>Pterygota</taxon>
        <taxon>Neoptera</taxon>
        <taxon>Endopterygota</taxon>
        <taxon>Coleoptera</taxon>
        <taxon>Polyphaga</taxon>
        <taxon>Cucujiformia</taxon>
        <taxon>Chrysomeloidea</taxon>
        <taxon>Chrysomelidae</taxon>
        <taxon>Bruchinae</taxon>
        <taxon>Bruchini</taxon>
        <taxon>Acanthoscelides</taxon>
    </lineage>
</organism>
<comment type="caution">
    <text evidence="1">The sequence shown here is derived from an EMBL/GenBank/DDBJ whole genome shotgun (WGS) entry which is preliminary data.</text>
</comment>
<proteinExistence type="predicted"/>
<name>A0A9P0KQD6_ACAOB</name>
<accession>A0A9P0KQD6</accession>
<evidence type="ECO:0000313" key="2">
    <source>
        <dbReference type="Proteomes" id="UP001152888"/>
    </source>
</evidence>
<evidence type="ECO:0000313" key="1">
    <source>
        <dbReference type="EMBL" id="CAH1980278.1"/>
    </source>
</evidence>